<feature type="domain" description="Serine aminopeptidase S33" evidence="2">
    <location>
        <begin position="31"/>
        <end position="273"/>
    </location>
</feature>
<dbReference type="InterPro" id="IPR051044">
    <property type="entry name" value="MAG_DAG_Lipase"/>
</dbReference>
<evidence type="ECO:0000259" key="2">
    <source>
        <dbReference type="Pfam" id="PF12146"/>
    </source>
</evidence>
<reference evidence="3 4" key="1">
    <citation type="submission" date="2021-08" db="EMBL/GenBank/DDBJ databases">
        <title>Genomic Architecture of Streptomyces flavotricini NGL1 and Streptomyces erythrochromogenes HMS4 With Differential Plant Beneficial attributes and laccase production capabilities.</title>
        <authorList>
            <person name="Salwan R."/>
            <person name="Kaur R."/>
            <person name="Sharma V."/>
        </authorList>
    </citation>
    <scope>NUCLEOTIDE SEQUENCE [LARGE SCALE GENOMIC DNA]</scope>
    <source>
        <strain evidence="3 4">NGL1</strain>
    </source>
</reference>
<dbReference type="EMBL" id="JAINUL010000001">
    <property type="protein sequence ID" value="MCC0094840.1"/>
    <property type="molecule type" value="Genomic_DNA"/>
</dbReference>
<feature type="region of interest" description="Disordered" evidence="1">
    <location>
        <begin position="1"/>
        <end position="31"/>
    </location>
</feature>
<protein>
    <submittedName>
        <fullName evidence="3">Lysophospholipase</fullName>
    </submittedName>
</protein>
<evidence type="ECO:0000256" key="1">
    <source>
        <dbReference type="SAM" id="MobiDB-lite"/>
    </source>
</evidence>
<dbReference type="PANTHER" id="PTHR11614">
    <property type="entry name" value="PHOSPHOLIPASE-RELATED"/>
    <property type="match status" value="1"/>
</dbReference>
<proteinExistence type="predicted"/>
<comment type="caution">
    <text evidence="3">The sequence shown here is derived from an EMBL/GenBank/DDBJ whole genome shotgun (WGS) entry which is preliminary data.</text>
</comment>
<feature type="compositionally biased region" description="Polar residues" evidence="1">
    <location>
        <begin position="1"/>
        <end position="14"/>
    </location>
</feature>
<name>A0ABS8E182_9ACTN</name>
<dbReference type="Proteomes" id="UP001520654">
    <property type="component" value="Unassembled WGS sequence"/>
</dbReference>
<evidence type="ECO:0000313" key="4">
    <source>
        <dbReference type="Proteomes" id="UP001520654"/>
    </source>
</evidence>
<gene>
    <name evidence="3" type="ORF">K7B10_08585</name>
</gene>
<accession>A0ABS8E182</accession>
<evidence type="ECO:0000313" key="3">
    <source>
        <dbReference type="EMBL" id="MCC0094840.1"/>
    </source>
</evidence>
<dbReference type="InterPro" id="IPR022742">
    <property type="entry name" value="Hydrolase_4"/>
</dbReference>
<dbReference type="SUPFAM" id="SSF53474">
    <property type="entry name" value="alpha/beta-Hydrolases"/>
    <property type="match status" value="1"/>
</dbReference>
<dbReference type="InterPro" id="IPR029058">
    <property type="entry name" value="AB_hydrolase_fold"/>
</dbReference>
<organism evidence="3 4">
    <name type="scientific">Streptomyces flavotricini</name>
    <dbReference type="NCBI Taxonomy" id="66888"/>
    <lineage>
        <taxon>Bacteria</taxon>
        <taxon>Bacillati</taxon>
        <taxon>Actinomycetota</taxon>
        <taxon>Actinomycetes</taxon>
        <taxon>Kitasatosporales</taxon>
        <taxon>Streptomycetaceae</taxon>
        <taxon>Streptomyces</taxon>
    </lineage>
</organism>
<sequence>MFTFDSSDGTTVTVHTWLPGPRPGGGPAGPEPRAIVLIAHGMGEHALRYAPLAGELTARGYAVYAPDHRGHGLTMNAGPGVLGENGWQLLVDDLAALSETVRGLHPGTPLVLLGHSLGSFAAQHYLLDWPEHADAVALYGTTAVDRMFLRVAEAGADPLVAFNAPFEPARTPADWLSRDEAQVDAYLADPLCGFAIDDRAMGELYEAASTRLHDPAGAPHAVPLYVAVGSADPLNHGLELSDLEVERYRAAGHPDVEYRTYEDARHELFNETDRDEVVADLLGWLERVVR</sequence>
<dbReference type="RefSeq" id="WP_229335440.1">
    <property type="nucleotide sequence ID" value="NZ_JAINUL010000001.1"/>
</dbReference>
<dbReference type="Pfam" id="PF12146">
    <property type="entry name" value="Hydrolase_4"/>
    <property type="match status" value="1"/>
</dbReference>
<dbReference type="Gene3D" id="3.40.50.1820">
    <property type="entry name" value="alpha/beta hydrolase"/>
    <property type="match status" value="1"/>
</dbReference>
<keyword evidence="4" id="KW-1185">Reference proteome</keyword>